<dbReference type="GeneID" id="75831592"/>
<proteinExistence type="predicted"/>
<feature type="region of interest" description="Disordered" evidence="1">
    <location>
        <begin position="1"/>
        <end position="141"/>
    </location>
</feature>
<dbReference type="AlphaFoldDB" id="A0A9Q0BEI2"/>
<gene>
    <name evidence="3" type="ORF">J7T54_005106</name>
</gene>
<dbReference type="InterPro" id="IPR057684">
    <property type="entry name" value="DUF7924"/>
</dbReference>
<feature type="domain" description="DUF7924" evidence="2">
    <location>
        <begin position="225"/>
        <end position="371"/>
    </location>
</feature>
<evidence type="ECO:0000313" key="3">
    <source>
        <dbReference type="EMBL" id="KAI6781896.1"/>
    </source>
</evidence>
<evidence type="ECO:0000259" key="2">
    <source>
        <dbReference type="Pfam" id="PF25545"/>
    </source>
</evidence>
<reference evidence="3" key="1">
    <citation type="journal article" date="2021" name="J Fungi (Basel)">
        <title>Genomic and Metabolomic Analyses of the Marine Fungus Emericellopsis cladophorae: Insights into Saltwater Adaptability Mechanisms and Its Biosynthetic Potential.</title>
        <authorList>
            <person name="Goncalves M.F.M."/>
            <person name="Hilario S."/>
            <person name="Van de Peer Y."/>
            <person name="Esteves A.C."/>
            <person name="Alves A."/>
        </authorList>
    </citation>
    <scope>NUCLEOTIDE SEQUENCE</scope>
    <source>
        <strain evidence="3">MUM 19.33</strain>
    </source>
</reference>
<name>A0A9Q0BEI2_9HYPO</name>
<comment type="caution">
    <text evidence="3">The sequence shown here is derived from an EMBL/GenBank/DDBJ whole genome shotgun (WGS) entry which is preliminary data.</text>
</comment>
<dbReference type="OrthoDB" id="5146899at2759"/>
<feature type="compositionally biased region" description="Low complexity" evidence="1">
    <location>
        <begin position="75"/>
        <end position="86"/>
    </location>
</feature>
<feature type="compositionally biased region" description="Polar residues" evidence="1">
    <location>
        <begin position="414"/>
        <end position="425"/>
    </location>
</feature>
<evidence type="ECO:0000313" key="4">
    <source>
        <dbReference type="Proteomes" id="UP001055219"/>
    </source>
</evidence>
<dbReference type="RefSeq" id="XP_051362752.1">
    <property type="nucleotide sequence ID" value="XM_051505844.1"/>
</dbReference>
<keyword evidence="4" id="KW-1185">Reference proteome</keyword>
<evidence type="ECO:0000256" key="1">
    <source>
        <dbReference type="SAM" id="MobiDB-lite"/>
    </source>
</evidence>
<sequence>MGDMRGMKRARGDEDTSRSHSRAAEAPGTRLKKPKRSNSEYPPSFWDNLSTIPLTRGALRELDRRNRTNAASWSPRPAQPQQVPQACRDIKEFARRGGPSLLDIRGKPNSVNKKPNSVNKKPKPVIKKPESVDKKPKPEDPHLVDYGVYMASEDPEPANLEAIRDELRRGRSSLSPGQFTNDAFKTFKNTQRAAKDEATIMNTTIGLICGNDVNVSNARDILFTHLEPLTTGDIVKPKPDFFDGAHQHELSEALRADTSLAKKIVPTKHAHIPVVPNLFLEVKGPGGSFIVAERQACYDGAHGARAMHALQNHGSKDQTYDGNAYAFSATYIGGTLTLYAHHVAAPVSATSAHPQYYMTEIDAYAISGNRGRFVEGAAAFRNLRLLAKRYRETFIRNANANAQSLASGSPHDILTSTESQQGLIE</sequence>
<organism evidence="3 4">
    <name type="scientific">Emericellopsis cladophorae</name>
    <dbReference type="NCBI Taxonomy" id="2686198"/>
    <lineage>
        <taxon>Eukaryota</taxon>
        <taxon>Fungi</taxon>
        <taxon>Dikarya</taxon>
        <taxon>Ascomycota</taxon>
        <taxon>Pezizomycotina</taxon>
        <taxon>Sordariomycetes</taxon>
        <taxon>Hypocreomycetidae</taxon>
        <taxon>Hypocreales</taxon>
        <taxon>Bionectriaceae</taxon>
        <taxon>Emericellopsis</taxon>
    </lineage>
</organism>
<accession>A0A9Q0BEI2</accession>
<feature type="region of interest" description="Disordered" evidence="1">
    <location>
        <begin position="404"/>
        <end position="425"/>
    </location>
</feature>
<protein>
    <recommendedName>
        <fullName evidence="2">DUF7924 domain-containing protein</fullName>
    </recommendedName>
</protein>
<feature type="compositionally biased region" description="Low complexity" evidence="1">
    <location>
        <begin position="107"/>
        <end position="119"/>
    </location>
</feature>
<feature type="compositionally biased region" description="Basic and acidic residues" evidence="1">
    <location>
        <begin position="127"/>
        <end position="141"/>
    </location>
</feature>
<dbReference type="Proteomes" id="UP001055219">
    <property type="component" value="Unassembled WGS sequence"/>
</dbReference>
<dbReference type="EMBL" id="JAGIXG020000017">
    <property type="protein sequence ID" value="KAI6781896.1"/>
    <property type="molecule type" value="Genomic_DNA"/>
</dbReference>
<reference evidence="3" key="2">
    <citation type="submission" date="2022-07" db="EMBL/GenBank/DDBJ databases">
        <authorList>
            <person name="Goncalves M.F.M."/>
            <person name="Hilario S."/>
            <person name="Van De Peer Y."/>
            <person name="Esteves A.C."/>
            <person name="Alves A."/>
        </authorList>
    </citation>
    <scope>NUCLEOTIDE SEQUENCE</scope>
    <source>
        <strain evidence="3">MUM 19.33</strain>
    </source>
</reference>
<dbReference type="Pfam" id="PF25545">
    <property type="entry name" value="DUF7924"/>
    <property type="match status" value="1"/>
</dbReference>